<dbReference type="AlphaFoldDB" id="A0A1B2DEH3"/>
<dbReference type="Pfam" id="PF13088">
    <property type="entry name" value="BNR_2"/>
    <property type="match status" value="1"/>
</dbReference>
<dbReference type="PANTHER" id="PTHR43752">
    <property type="entry name" value="BNR/ASP-BOX REPEAT FAMILY PROTEIN"/>
    <property type="match status" value="1"/>
</dbReference>
<evidence type="ECO:0000313" key="2">
    <source>
        <dbReference type="EMBL" id="ANY66122.1"/>
    </source>
</evidence>
<organism evidence="2">
    <name type="scientific">Paenibacillus sp. BIHB 4019</name>
    <dbReference type="NCBI Taxonomy" id="1870819"/>
    <lineage>
        <taxon>Bacteria</taxon>
        <taxon>Bacillati</taxon>
        <taxon>Bacillota</taxon>
        <taxon>Bacilli</taxon>
        <taxon>Bacillales</taxon>
        <taxon>Paenibacillaceae</taxon>
        <taxon>Paenibacillus</taxon>
    </lineage>
</organism>
<evidence type="ECO:0000259" key="1">
    <source>
        <dbReference type="Pfam" id="PF13088"/>
    </source>
</evidence>
<proteinExistence type="predicted"/>
<accession>A0A1B2DEH3</accession>
<dbReference type="SUPFAM" id="SSF50939">
    <property type="entry name" value="Sialidases"/>
    <property type="match status" value="1"/>
</dbReference>
<name>A0A1B2DEH3_9BACL</name>
<dbReference type="InterPro" id="IPR011040">
    <property type="entry name" value="Sialidase"/>
</dbReference>
<sequence>MSRYTKPVKPQQLQHIEIYRKDNEFCSWPFNGGMWKISEGNILLAFMSIGCDYQIPGNLNHDRVETFGRIAAVRTLDGGRTWQEAAQIADNYKLLDQLPYGKPHMFEEGFDFSDPNTLLECWCTPNSAVDHAQAWVKMSRDAGATWSEPVMLPDCGIPRYQGRPSYIVRPDGVVLLFLTARPRNNPHDRPVVFASFDDGCNWSLVSLMPHSEEYRMICPSPVLMKDGIIMVAVRCKPAMVAAWCELYASDDGGLTWRFVSRINDHGDTVHLTLMEDGRLFAVYGFRRPPFGIRARVSEDNGLSWGPELILRDDGGSNDLGYPRAVETTAGEILATYYFNDAKDTIQQRGGVRYIGGTILRP</sequence>
<gene>
    <name evidence="2" type="ORF">BBD42_06360</name>
</gene>
<protein>
    <recommendedName>
        <fullName evidence="1">Sialidase domain-containing protein</fullName>
    </recommendedName>
</protein>
<dbReference type="InterPro" id="IPR036278">
    <property type="entry name" value="Sialidase_sf"/>
</dbReference>
<dbReference type="EMBL" id="CP016808">
    <property type="protein sequence ID" value="ANY66122.1"/>
    <property type="molecule type" value="Genomic_DNA"/>
</dbReference>
<dbReference type="RefSeq" id="WP_099517495.1">
    <property type="nucleotide sequence ID" value="NZ_CP016808.1"/>
</dbReference>
<feature type="domain" description="Sialidase" evidence="1">
    <location>
        <begin position="76"/>
        <end position="331"/>
    </location>
</feature>
<dbReference type="PANTHER" id="PTHR43752:SF2">
    <property type="entry name" value="BNR_ASP-BOX REPEAT FAMILY PROTEIN"/>
    <property type="match status" value="1"/>
</dbReference>
<dbReference type="CDD" id="cd15482">
    <property type="entry name" value="Sialidase_non-viral"/>
    <property type="match status" value="1"/>
</dbReference>
<dbReference type="Gene3D" id="2.120.10.10">
    <property type="match status" value="1"/>
</dbReference>
<reference evidence="2" key="1">
    <citation type="submission" date="2016-08" db="EMBL/GenBank/DDBJ databases">
        <title>Complete Genome Seqeunce of Paenibacillus sp. BIHB 4019 from tea rhizoplane.</title>
        <authorList>
            <person name="Thakur R."/>
            <person name="Swarnkar M.K."/>
            <person name="Gulati A."/>
        </authorList>
    </citation>
    <scope>NUCLEOTIDE SEQUENCE [LARGE SCALE GENOMIC DNA]</scope>
    <source>
        <strain evidence="2">BIHB4019</strain>
    </source>
</reference>